<keyword evidence="4" id="KW-0240">DNA-directed RNA polymerase</keyword>
<evidence type="ECO:0000313" key="9">
    <source>
        <dbReference type="EMBL" id="KAK0740954.1"/>
    </source>
</evidence>
<dbReference type="SMART" id="SM00657">
    <property type="entry name" value="RPOL4c"/>
    <property type="match status" value="1"/>
</dbReference>
<evidence type="ECO:0000256" key="1">
    <source>
        <dbReference type="ARBA" id="ARBA00004123"/>
    </source>
</evidence>
<dbReference type="GO" id="GO:0000166">
    <property type="term" value="F:nucleotide binding"/>
    <property type="evidence" value="ECO:0007669"/>
    <property type="project" value="InterPro"/>
</dbReference>
<evidence type="ECO:0000256" key="2">
    <source>
        <dbReference type="ARBA" id="ARBA00006898"/>
    </source>
</evidence>
<accession>A0AA40JZV0</accession>
<dbReference type="PANTHER" id="PTHR15561">
    <property type="entry name" value="CALCITONIN GENE-RELATED PEPTIDE-RECEPTOR COMPONENT PROTEIN"/>
    <property type="match status" value="1"/>
</dbReference>
<dbReference type="SUPFAM" id="SSF47819">
    <property type="entry name" value="HRDC-like"/>
    <property type="match status" value="1"/>
</dbReference>
<evidence type="ECO:0000256" key="7">
    <source>
        <dbReference type="SAM" id="MobiDB-lite"/>
    </source>
</evidence>
<dbReference type="EMBL" id="JAUKUD010000006">
    <property type="protein sequence ID" value="KAK0740954.1"/>
    <property type="molecule type" value="Genomic_DNA"/>
</dbReference>
<comment type="caution">
    <text evidence="9">The sequence shown here is derived from an EMBL/GenBank/DDBJ whole genome shotgun (WGS) entry which is preliminary data.</text>
</comment>
<reference evidence="9" key="1">
    <citation type="submission" date="2023-06" db="EMBL/GenBank/DDBJ databases">
        <title>Genome-scale phylogeny and comparative genomics of the fungal order Sordariales.</title>
        <authorList>
            <consortium name="Lawrence Berkeley National Laboratory"/>
            <person name="Hensen N."/>
            <person name="Bonometti L."/>
            <person name="Westerberg I."/>
            <person name="Brannstrom I.O."/>
            <person name="Guillou S."/>
            <person name="Cros-Aarteil S."/>
            <person name="Calhoun S."/>
            <person name="Haridas S."/>
            <person name="Kuo A."/>
            <person name="Mondo S."/>
            <person name="Pangilinan J."/>
            <person name="Riley R."/>
            <person name="LaButti K."/>
            <person name="Andreopoulos B."/>
            <person name="Lipzen A."/>
            <person name="Chen C."/>
            <person name="Yanf M."/>
            <person name="Daum C."/>
            <person name="Ng V."/>
            <person name="Clum A."/>
            <person name="Steindorff A."/>
            <person name="Ohm R."/>
            <person name="Martin F."/>
            <person name="Silar P."/>
            <person name="Natvig D."/>
            <person name="Lalanne C."/>
            <person name="Gautier V."/>
            <person name="Ament-velasquez S.L."/>
            <person name="Kruys A."/>
            <person name="Hutchinson M.I."/>
            <person name="Powell A.J."/>
            <person name="Barry K."/>
            <person name="Miller A.N."/>
            <person name="Grigoriev I.V."/>
            <person name="Debuchy R."/>
            <person name="Gladieux P."/>
            <person name="Thoren M.H."/>
            <person name="Johannesson H."/>
        </authorList>
    </citation>
    <scope>NUCLEOTIDE SEQUENCE</scope>
    <source>
        <strain evidence="9">SMH3187-1</strain>
    </source>
</reference>
<dbReference type="GO" id="GO:0005666">
    <property type="term" value="C:RNA polymerase III complex"/>
    <property type="evidence" value="ECO:0007669"/>
    <property type="project" value="InterPro"/>
</dbReference>
<feature type="region of interest" description="Disordered" evidence="7">
    <location>
        <begin position="136"/>
        <end position="155"/>
    </location>
</feature>
<dbReference type="Proteomes" id="UP001172155">
    <property type="component" value="Unassembled WGS sequence"/>
</dbReference>
<comment type="subcellular location">
    <subcellularLocation>
        <location evidence="1">Nucleus</location>
    </subcellularLocation>
</comment>
<keyword evidence="10" id="KW-1185">Reference proteome</keyword>
<name>A0AA40JZV0_9PEZI</name>
<dbReference type="Pfam" id="PF03874">
    <property type="entry name" value="RNA_pol_Rpb4"/>
    <property type="match status" value="1"/>
</dbReference>
<protein>
    <recommendedName>
        <fullName evidence="3">DNA-directed RNA polymerase III subunit RPC9</fullName>
    </recommendedName>
</protein>
<sequence length="155" mass="17548">MKILETQNALLTNYEVYQHILDTQRRAKNQKRRLPGNLATLLTEVVTYLREKPGPLARQNETGTYTTEVFAQLIERLRAAHFKKSDIVKGEILNIFNIRPGNTAVLSTILEDMGERFTEEEQERIVEIIIEVLGQEPADEDGAEQGAVPSIENGN</sequence>
<evidence type="ECO:0000256" key="4">
    <source>
        <dbReference type="ARBA" id="ARBA00022478"/>
    </source>
</evidence>
<proteinExistence type="inferred from homology"/>
<dbReference type="PANTHER" id="PTHR15561:SF0">
    <property type="entry name" value="DNA-DIRECTED RNA POLYMERASE III SUBUNIT RPC9"/>
    <property type="match status" value="1"/>
</dbReference>
<evidence type="ECO:0000256" key="6">
    <source>
        <dbReference type="ARBA" id="ARBA00023242"/>
    </source>
</evidence>
<dbReference type="InterPro" id="IPR005574">
    <property type="entry name" value="Rpb4/RPC9"/>
</dbReference>
<evidence type="ECO:0000259" key="8">
    <source>
        <dbReference type="SMART" id="SM00657"/>
    </source>
</evidence>
<evidence type="ECO:0000256" key="5">
    <source>
        <dbReference type="ARBA" id="ARBA00023163"/>
    </source>
</evidence>
<dbReference type="Gene3D" id="1.20.1250.40">
    <property type="match status" value="1"/>
</dbReference>
<dbReference type="InterPro" id="IPR010997">
    <property type="entry name" value="HRDC-like_sf"/>
</dbReference>
<evidence type="ECO:0000313" key="10">
    <source>
        <dbReference type="Proteomes" id="UP001172155"/>
    </source>
</evidence>
<dbReference type="InterPro" id="IPR038846">
    <property type="entry name" value="RPC9"/>
</dbReference>
<keyword evidence="6" id="KW-0539">Nucleus</keyword>
<dbReference type="InterPro" id="IPR006590">
    <property type="entry name" value="RNA_pol_Rpb4/RPC9_core"/>
</dbReference>
<dbReference type="InterPro" id="IPR038324">
    <property type="entry name" value="Rpb4/RPC9_sf"/>
</dbReference>
<keyword evidence="5" id="KW-0804">Transcription</keyword>
<feature type="domain" description="RNA polymerase Rpb4/RPC9 core" evidence="8">
    <location>
        <begin position="1"/>
        <end position="136"/>
    </location>
</feature>
<dbReference type="GO" id="GO:0006384">
    <property type="term" value="P:transcription initiation at RNA polymerase III promoter"/>
    <property type="evidence" value="ECO:0007669"/>
    <property type="project" value="InterPro"/>
</dbReference>
<gene>
    <name evidence="9" type="ORF">B0T18DRAFT_432169</name>
</gene>
<comment type="similarity">
    <text evidence="2">Belongs to the eukaryotic RPC9 RNA polymerase subunit family.</text>
</comment>
<organism evidence="9 10">
    <name type="scientific">Schizothecium vesticola</name>
    <dbReference type="NCBI Taxonomy" id="314040"/>
    <lineage>
        <taxon>Eukaryota</taxon>
        <taxon>Fungi</taxon>
        <taxon>Dikarya</taxon>
        <taxon>Ascomycota</taxon>
        <taxon>Pezizomycotina</taxon>
        <taxon>Sordariomycetes</taxon>
        <taxon>Sordariomycetidae</taxon>
        <taxon>Sordariales</taxon>
        <taxon>Schizotheciaceae</taxon>
        <taxon>Schizothecium</taxon>
    </lineage>
</organism>
<dbReference type="AlphaFoldDB" id="A0AA40JZV0"/>
<evidence type="ECO:0000256" key="3">
    <source>
        <dbReference type="ARBA" id="ARBA00016672"/>
    </source>
</evidence>